<reference evidence="4" key="1">
    <citation type="submission" date="2016-06" db="UniProtKB">
        <authorList>
            <consortium name="WormBaseParasite"/>
        </authorList>
    </citation>
    <scope>IDENTIFICATION</scope>
</reference>
<keyword evidence="3" id="KW-1185">Reference proteome</keyword>
<evidence type="ECO:0000313" key="3">
    <source>
        <dbReference type="Proteomes" id="UP000271087"/>
    </source>
</evidence>
<dbReference type="EMBL" id="UYRW01013202">
    <property type="protein sequence ID" value="VDN00482.1"/>
    <property type="molecule type" value="Genomic_DNA"/>
</dbReference>
<organism evidence="4">
    <name type="scientific">Onchocerca ochengi</name>
    <name type="common">Filarial nematode worm</name>
    <dbReference type="NCBI Taxonomy" id="42157"/>
    <lineage>
        <taxon>Eukaryota</taxon>
        <taxon>Metazoa</taxon>
        <taxon>Ecdysozoa</taxon>
        <taxon>Nematoda</taxon>
        <taxon>Chromadorea</taxon>
        <taxon>Rhabditida</taxon>
        <taxon>Spirurina</taxon>
        <taxon>Spiruromorpha</taxon>
        <taxon>Filarioidea</taxon>
        <taxon>Onchocercidae</taxon>
        <taxon>Onchocerca</taxon>
    </lineage>
</organism>
<evidence type="ECO:0000313" key="2">
    <source>
        <dbReference type="EMBL" id="VDN00482.1"/>
    </source>
</evidence>
<gene>
    <name evidence="2" type="ORF">NOO_LOCUS13049</name>
</gene>
<evidence type="ECO:0000256" key="1">
    <source>
        <dbReference type="SAM" id="Coils"/>
    </source>
</evidence>
<proteinExistence type="predicted"/>
<keyword evidence="1" id="KW-0175">Coiled coil</keyword>
<sequence length="43" mass="4932">MSDSLIVNIEQARQKLEQLIEEVKGLDLTPFEEQLSNSELSKQ</sequence>
<dbReference type="Proteomes" id="UP000271087">
    <property type="component" value="Unassembled WGS sequence"/>
</dbReference>
<reference evidence="2 3" key="2">
    <citation type="submission" date="2018-08" db="EMBL/GenBank/DDBJ databases">
        <authorList>
            <person name="Laetsch R D."/>
            <person name="Stevens L."/>
            <person name="Kumar S."/>
            <person name="Blaxter L. M."/>
        </authorList>
    </citation>
    <scope>NUCLEOTIDE SEQUENCE [LARGE SCALE GENOMIC DNA]</scope>
</reference>
<protein>
    <submittedName>
        <fullName evidence="4">Acetyl-CoA carboxylase carboxyl transferase subunit alpha</fullName>
    </submittedName>
</protein>
<dbReference type="AlphaFoldDB" id="A0A182EXZ4"/>
<dbReference type="OrthoDB" id="10496119at2759"/>
<name>A0A182EXZ4_ONCOC</name>
<feature type="coiled-coil region" evidence="1">
    <location>
        <begin position="2"/>
        <end position="29"/>
    </location>
</feature>
<evidence type="ECO:0000313" key="4">
    <source>
        <dbReference type="WBParaSite" id="nOo.2.0.1.t13049-RA"/>
    </source>
</evidence>
<accession>A0A182EXZ4</accession>
<dbReference type="WBParaSite" id="nOo.2.0.1.t13049-RA">
    <property type="protein sequence ID" value="nOo.2.0.1.t13049-RA"/>
    <property type="gene ID" value="nOo.2.0.1.g13049"/>
</dbReference>